<feature type="region of interest" description="Disordered" evidence="1">
    <location>
        <begin position="236"/>
        <end position="374"/>
    </location>
</feature>
<accession>A0A0G4F757</accession>
<feature type="compositionally biased region" description="Acidic residues" evidence="1">
    <location>
        <begin position="20"/>
        <end position="34"/>
    </location>
</feature>
<dbReference type="Gene3D" id="2.40.50.40">
    <property type="match status" value="1"/>
</dbReference>
<sequence length="447" mass="50777">MDWAKDPKKPEQEEKKHESIEEEKDESMEEAEEEPEKKEGRGRRRSRITKKKKNPRSRKKAEEAEMRAMFLSRRSERMAAGEKIAPAERNRRQIAARWERLRKKHGLKQLRKYGKRLGGPPQEEEEGMMYAWSEELPPASASPPTPPLTAAAACRACEAKTGRLYMYEWLQGRRRKEIEKAAKEERQIHAQWKKERIRALNSKRFAGKFIQEEVEEEEEGWGKADQYDRRWVVPEKKKVSEVNDEDEDEDMGVGVGGGVASASASASSSACAVSLGRRPRSASVNPGRGGRGKKQMTKKETTEQEDWEDEDEDAPPFAPPAAAAAGQGASARCPKKEPMKRKNKPTSWQKGKGKPTEVATDPFSHLGAPEDEEEWEVQEVVGYCTDPDGKDEYLVDYEGDNKASYWTRAENMSCDQLAAQFFAKRGKLQKKQKGICPPPRGKLQKKQ</sequence>
<feature type="region of interest" description="Disordered" evidence="1">
    <location>
        <begin position="1"/>
        <end position="88"/>
    </location>
</feature>
<evidence type="ECO:0000313" key="3">
    <source>
        <dbReference type="EMBL" id="CEM08527.1"/>
    </source>
</evidence>
<feature type="compositionally biased region" description="Acidic residues" evidence="1">
    <location>
        <begin position="242"/>
        <end position="251"/>
    </location>
</feature>
<feature type="compositionally biased region" description="Acidic residues" evidence="1">
    <location>
        <begin position="303"/>
        <end position="314"/>
    </location>
</feature>
<name>A0A0G4F757_9ALVE</name>
<dbReference type="SUPFAM" id="SSF54160">
    <property type="entry name" value="Chromo domain-like"/>
    <property type="match status" value="1"/>
</dbReference>
<dbReference type="EMBL" id="CDMZ01000176">
    <property type="protein sequence ID" value="CEM08527.1"/>
    <property type="molecule type" value="Genomic_DNA"/>
</dbReference>
<feature type="region of interest" description="Disordered" evidence="1">
    <location>
        <begin position="427"/>
        <end position="447"/>
    </location>
</feature>
<organism evidence="3">
    <name type="scientific">Chromera velia CCMP2878</name>
    <dbReference type="NCBI Taxonomy" id="1169474"/>
    <lineage>
        <taxon>Eukaryota</taxon>
        <taxon>Sar</taxon>
        <taxon>Alveolata</taxon>
        <taxon>Colpodellida</taxon>
        <taxon>Chromeraceae</taxon>
        <taxon>Chromera</taxon>
    </lineage>
</organism>
<reference evidence="3" key="1">
    <citation type="submission" date="2014-11" db="EMBL/GenBank/DDBJ databases">
        <authorList>
            <person name="Otto D Thomas"/>
            <person name="Naeem Raeece"/>
        </authorList>
    </citation>
    <scope>NUCLEOTIDE SEQUENCE</scope>
</reference>
<feature type="compositionally biased region" description="Low complexity" evidence="1">
    <location>
        <begin position="260"/>
        <end position="276"/>
    </location>
</feature>
<feature type="compositionally biased region" description="Basic and acidic residues" evidence="1">
    <location>
        <begin position="1"/>
        <end position="19"/>
    </location>
</feature>
<evidence type="ECO:0000256" key="1">
    <source>
        <dbReference type="SAM" id="MobiDB-lite"/>
    </source>
</evidence>
<feature type="compositionally biased region" description="Basic and acidic residues" evidence="1">
    <location>
        <begin position="73"/>
        <end position="88"/>
    </location>
</feature>
<protein>
    <recommendedName>
        <fullName evidence="2">Chromo domain-containing protein</fullName>
    </recommendedName>
</protein>
<proteinExistence type="predicted"/>
<feature type="domain" description="Chromo" evidence="2">
    <location>
        <begin position="375"/>
        <end position="433"/>
    </location>
</feature>
<dbReference type="InterPro" id="IPR000953">
    <property type="entry name" value="Chromo/chromo_shadow_dom"/>
</dbReference>
<dbReference type="InterPro" id="IPR016197">
    <property type="entry name" value="Chromo-like_dom_sf"/>
</dbReference>
<feature type="compositionally biased region" description="Basic residues" evidence="1">
    <location>
        <begin position="40"/>
        <end position="59"/>
    </location>
</feature>
<gene>
    <name evidence="3" type="ORF">Cvel_2925</name>
</gene>
<dbReference type="VEuPathDB" id="CryptoDB:Cvel_2925"/>
<dbReference type="SMART" id="SM00298">
    <property type="entry name" value="CHROMO"/>
    <property type="match status" value="1"/>
</dbReference>
<dbReference type="AlphaFoldDB" id="A0A0G4F757"/>
<dbReference type="PROSITE" id="PS50013">
    <property type="entry name" value="CHROMO_2"/>
    <property type="match status" value="1"/>
</dbReference>
<evidence type="ECO:0000259" key="2">
    <source>
        <dbReference type="PROSITE" id="PS50013"/>
    </source>
</evidence>